<dbReference type="RefSeq" id="WP_186835801.1">
    <property type="nucleotide sequence ID" value="NZ_JACOPD010000001.1"/>
</dbReference>
<gene>
    <name evidence="2" type="ORF">H8S01_00370</name>
</gene>
<evidence type="ECO:0000313" key="2">
    <source>
        <dbReference type="EMBL" id="MBC5679421.1"/>
    </source>
</evidence>
<accession>A0ABR7FW69</accession>
<feature type="domain" description="N-acetyltransferase" evidence="1">
    <location>
        <begin position="98"/>
        <end position="235"/>
    </location>
</feature>
<organism evidence="2 3">
    <name type="scientific">Lachnospira hominis</name>
    <name type="common">ex Liu et al. 2021</name>
    <dbReference type="NCBI Taxonomy" id="2763051"/>
    <lineage>
        <taxon>Bacteria</taxon>
        <taxon>Bacillati</taxon>
        <taxon>Bacillota</taxon>
        <taxon>Clostridia</taxon>
        <taxon>Lachnospirales</taxon>
        <taxon>Lachnospiraceae</taxon>
        <taxon>Lachnospira</taxon>
    </lineage>
</organism>
<dbReference type="EMBL" id="JACOPD010000001">
    <property type="protein sequence ID" value="MBC5679421.1"/>
    <property type="molecule type" value="Genomic_DNA"/>
</dbReference>
<name>A0ABR7FW69_9FIRM</name>
<comment type="caution">
    <text evidence="2">The sequence shown here is derived from an EMBL/GenBank/DDBJ whole genome shotgun (WGS) entry which is preliminary data.</text>
</comment>
<dbReference type="InterPro" id="IPR016181">
    <property type="entry name" value="Acyl_CoA_acyltransferase"/>
</dbReference>
<dbReference type="CDD" id="cd04301">
    <property type="entry name" value="NAT_SF"/>
    <property type="match status" value="1"/>
</dbReference>
<keyword evidence="3" id="KW-1185">Reference proteome</keyword>
<dbReference type="Proteomes" id="UP000628463">
    <property type="component" value="Unassembled WGS sequence"/>
</dbReference>
<protein>
    <submittedName>
        <fullName evidence="2">GNAT family N-acetyltransferase</fullName>
    </submittedName>
</protein>
<evidence type="ECO:0000259" key="1">
    <source>
        <dbReference type="PROSITE" id="PS51186"/>
    </source>
</evidence>
<dbReference type="InterPro" id="IPR000182">
    <property type="entry name" value="GNAT_dom"/>
</dbReference>
<dbReference type="Pfam" id="PF00583">
    <property type="entry name" value="Acetyltransf_1"/>
    <property type="match status" value="1"/>
</dbReference>
<sequence>MTQIINDFIDKNGFDAPYDIDDTCITSCTFDNGCLIGFCAIRGNELTGFVADSYRHHGIFSRLVRTAADKFFVKNSDSFLYFEAPSFYESLIKKHDNIKYYYSEYLMELDFNDYTRLKCAVPEGLHEYESFFSDDNTDYLLYMNDDAAEPCAVCSIDYGEKQTCIYDVYVDEDMRNKGVGTFFIANLLNDYFEDNKNPLVLQVSSKNAAAVKLYKKAGFNITEQLDYCALYKNPA</sequence>
<reference evidence="2 3" key="1">
    <citation type="submission" date="2020-08" db="EMBL/GenBank/DDBJ databases">
        <title>Genome public.</title>
        <authorList>
            <person name="Liu C."/>
            <person name="Sun Q."/>
        </authorList>
    </citation>
    <scope>NUCLEOTIDE SEQUENCE [LARGE SCALE GENOMIC DNA]</scope>
    <source>
        <strain evidence="2 3">NSJ-43</strain>
    </source>
</reference>
<evidence type="ECO:0000313" key="3">
    <source>
        <dbReference type="Proteomes" id="UP000628463"/>
    </source>
</evidence>
<dbReference type="Gene3D" id="3.40.630.30">
    <property type="match status" value="1"/>
</dbReference>
<dbReference type="PROSITE" id="PS51186">
    <property type="entry name" value="GNAT"/>
    <property type="match status" value="1"/>
</dbReference>
<dbReference type="SUPFAM" id="SSF55729">
    <property type="entry name" value="Acyl-CoA N-acyltransferases (Nat)"/>
    <property type="match status" value="2"/>
</dbReference>
<proteinExistence type="predicted"/>